<name>A0A4Q5LZB2_9BACT</name>
<organism evidence="9 10">
    <name type="scientific">Emticicia agri</name>
    <dbReference type="NCBI Taxonomy" id="2492393"/>
    <lineage>
        <taxon>Bacteria</taxon>
        <taxon>Pseudomonadati</taxon>
        <taxon>Bacteroidota</taxon>
        <taxon>Cytophagia</taxon>
        <taxon>Cytophagales</taxon>
        <taxon>Leadbetterellaceae</taxon>
        <taxon>Emticicia</taxon>
    </lineage>
</organism>
<feature type="transmembrane region" description="Helical" evidence="8">
    <location>
        <begin position="100"/>
        <end position="118"/>
    </location>
</feature>
<evidence type="ECO:0000256" key="5">
    <source>
        <dbReference type="ARBA" id="ARBA00022692"/>
    </source>
</evidence>
<comment type="caution">
    <text evidence="9">The sequence shown here is derived from an EMBL/GenBank/DDBJ whole genome shotgun (WGS) entry which is preliminary data.</text>
</comment>
<dbReference type="Pfam" id="PF01925">
    <property type="entry name" value="TauE"/>
    <property type="match status" value="1"/>
</dbReference>
<evidence type="ECO:0000256" key="7">
    <source>
        <dbReference type="ARBA" id="ARBA00023136"/>
    </source>
</evidence>
<feature type="transmembrane region" description="Helical" evidence="8">
    <location>
        <begin position="230"/>
        <end position="249"/>
    </location>
</feature>
<accession>A0A4Q5LZB2</accession>
<keyword evidence="10" id="KW-1185">Reference proteome</keyword>
<dbReference type="InterPro" id="IPR052017">
    <property type="entry name" value="TSUP"/>
</dbReference>
<feature type="transmembrane region" description="Helical" evidence="8">
    <location>
        <begin position="186"/>
        <end position="210"/>
    </location>
</feature>
<dbReference type="PANTHER" id="PTHR30269">
    <property type="entry name" value="TRANSMEMBRANE PROTEIN YFCA"/>
    <property type="match status" value="1"/>
</dbReference>
<evidence type="ECO:0000313" key="9">
    <source>
        <dbReference type="EMBL" id="RYU95204.1"/>
    </source>
</evidence>
<sequence>MFSTTIIACIAAFFAGFIDSIVGGGGLVQVPVLFILFPGYSVPQIIGTNRFSSFMGTAVAGYQYAKKVKIPWKTVIYSGIGAAVMSYTGALLSSMMSARILKPTILILMTVIAIYSYRKKDLGQEEKLRFSLQVIPFCGLLIGMTTGFYNGFVGPGTGSLLVFGFVSIIGYSFLSASAISKVVNVIADIASLIFFISKGFVMFQIAFPMMICNMAGSYVGSKIAILRGNAFVRVIFLIVVFGLIFRFGYDVLQILQ</sequence>
<evidence type="ECO:0000256" key="3">
    <source>
        <dbReference type="ARBA" id="ARBA00022448"/>
    </source>
</evidence>
<dbReference type="EMBL" id="SEWF01000017">
    <property type="protein sequence ID" value="RYU95204.1"/>
    <property type="molecule type" value="Genomic_DNA"/>
</dbReference>
<evidence type="ECO:0000256" key="4">
    <source>
        <dbReference type="ARBA" id="ARBA00022475"/>
    </source>
</evidence>
<gene>
    <name evidence="9" type="ORF">EWM59_13210</name>
</gene>
<keyword evidence="4 8" id="KW-1003">Cell membrane</keyword>
<keyword evidence="5 8" id="KW-0812">Transmembrane</keyword>
<feature type="transmembrane region" description="Helical" evidence="8">
    <location>
        <begin position="74"/>
        <end position="94"/>
    </location>
</feature>
<proteinExistence type="inferred from homology"/>
<evidence type="ECO:0000256" key="2">
    <source>
        <dbReference type="ARBA" id="ARBA00009142"/>
    </source>
</evidence>
<keyword evidence="7 8" id="KW-0472">Membrane</keyword>
<evidence type="ECO:0000256" key="8">
    <source>
        <dbReference type="RuleBase" id="RU363041"/>
    </source>
</evidence>
<dbReference type="InterPro" id="IPR002781">
    <property type="entry name" value="TM_pro_TauE-like"/>
</dbReference>
<evidence type="ECO:0000313" key="10">
    <source>
        <dbReference type="Proteomes" id="UP000293162"/>
    </source>
</evidence>
<comment type="similarity">
    <text evidence="2 8">Belongs to the 4-toluene sulfonate uptake permease (TSUP) (TC 2.A.102) family.</text>
</comment>
<keyword evidence="3" id="KW-0813">Transport</keyword>
<comment type="subcellular location">
    <subcellularLocation>
        <location evidence="1 8">Cell membrane</location>
        <topology evidence="1 8">Multi-pass membrane protein</topology>
    </subcellularLocation>
</comment>
<dbReference type="Proteomes" id="UP000293162">
    <property type="component" value="Unassembled WGS sequence"/>
</dbReference>
<keyword evidence="6 8" id="KW-1133">Transmembrane helix</keyword>
<reference evidence="9 10" key="1">
    <citation type="submission" date="2019-02" db="EMBL/GenBank/DDBJ databases">
        <title>Bacterial novel species Emticicia sp. 17J42-9 isolated from soil.</title>
        <authorList>
            <person name="Jung H.-Y."/>
        </authorList>
    </citation>
    <scope>NUCLEOTIDE SEQUENCE [LARGE SCALE GENOMIC DNA]</scope>
    <source>
        <strain evidence="9 10">17J42-9</strain>
    </source>
</reference>
<protein>
    <recommendedName>
        <fullName evidence="8">Probable membrane transporter protein</fullName>
    </recommendedName>
</protein>
<feature type="transmembrane region" description="Helical" evidence="8">
    <location>
        <begin position="130"/>
        <end position="149"/>
    </location>
</feature>
<dbReference type="AlphaFoldDB" id="A0A4Q5LZB2"/>
<dbReference type="OrthoDB" id="554695at2"/>
<evidence type="ECO:0000256" key="1">
    <source>
        <dbReference type="ARBA" id="ARBA00004651"/>
    </source>
</evidence>
<evidence type="ECO:0000256" key="6">
    <source>
        <dbReference type="ARBA" id="ARBA00022989"/>
    </source>
</evidence>
<dbReference type="GO" id="GO:0005886">
    <property type="term" value="C:plasma membrane"/>
    <property type="evidence" value="ECO:0007669"/>
    <property type="project" value="UniProtKB-SubCell"/>
</dbReference>
<feature type="transmembrane region" description="Helical" evidence="8">
    <location>
        <begin position="155"/>
        <end position="174"/>
    </location>
</feature>
<dbReference type="PANTHER" id="PTHR30269:SF0">
    <property type="entry name" value="MEMBRANE TRANSPORTER PROTEIN YFCA-RELATED"/>
    <property type="match status" value="1"/>
</dbReference>
<dbReference type="RefSeq" id="WP_130021452.1">
    <property type="nucleotide sequence ID" value="NZ_SEWF01000017.1"/>
</dbReference>